<dbReference type="AlphaFoldDB" id="A0A022VWN9"/>
<organism evidence="6">
    <name type="scientific">Trichophyton rubrum CBS 288.86</name>
    <dbReference type="NCBI Taxonomy" id="1215330"/>
    <lineage>
        <taxon>Eukaryota</taxon>
        <taxon>Fungi</taxon>
        <taxon>Dikarya</taxon>
        <taxon>Ascomycota</taxon>
        <taxon>Pezizomycotina</taxon>
        <taxon>Eurotiomycetes</taxon>
        <taxon>Eurotiomycetidae</taxon>
        <taxon>Onygenales</taxon>
        <taxon>Arthrodermataceae</taxon>
        <taxon>Trichophyton</taxon>
    </lineage>
</organism>
<evidence type="ECO:0000256" key="2">
    <source>
        <dbReference type="ARBA" id="ARBA00022679"/>
    </source>
</evidence>
<evidence type="ECO:0000256" key="1">
    <source>
        <dbReference type="ARBA" id="ARBA00009342"/>
    </source>
</evidence>
<feature type="compositionally biased region" description="Polar residues" evidence="4">
    <location>
        <begin position="74"/>
        <end position="96"/>
    </location>
</feature>
<evidence type="ECO:0000256" key="4">
    <source>
        <dbReference type="SAM" id="MobiDB-lite"/>
    </source>
</evidence>
<dbReference type="InterPro" id="IPR000182">
    <property type="entry name" value="GNAT_dom"/>
</dbReference>
<keyword evidence="3" id="KW-0012">Acyltransferase</keyword>
<evidence type="ECO:0000313" key="6">
    <source>
        <dbReference type="EMBL" id="EZF50364.1"/>
    </source>
</evidence>
<dbReference type="PANTHER" id="PTHR13256">
    <property type="entry name" value="N-ACETYLTRANSFERASE 9"/>
    <property type="match status" value="1"/>
</dbReference>
<reference evidence="6" key="1">
    <citation type="submission" date="2014-02" db="EMBL/GenBank/DDBJ databases">
        <title>The Genome Sequence of Trichophyton rubrum (morphotype fischeri) CBS 288.86.</title>
        <authorList>
            <consortium name="The Broad Institute Genomics Platform"/>
            <person name="Cuomo C.A."/>
            <person name="White T.C."/>
            <person name="Graser Y."/>
            <person name="Martinez-Rossi N."/>
            <person name="Heitman J."/>
            <person name="Young S.K."/>
            <person name="Zeng Q."/>
            <person name="Gargeya S."/>
            <person name="Abouelleil A."/>
            <person name="Alvarado L."/>
            <person name="Chapman S.B."/>
            <person name="Gainer-Dewar J."/>
            <person name="Goldberg J."/>
            <person name="Griggs A."/>
            <person name="Gujja S."/>
            <person name="Hansen M."/>
            <person name="Howarth C."/>
            <person name="Imamovic A."/>
            <person name="Larimer J."/>
            <person name="Martinez D."/>
            <person name="Murphy C."/>
            <person name="Pearson M.D."/>
            <person name="Persinoti G."/>
            <person name="Poon T."/>
            <person name="Priest M."/>
            <person name="Roberts A.D."/>
            <person name="Saif S."/>
            <person name="Shea T.D."/>
            <person name="Sykes S.N."/>
            <person name="Wortman J."/>
            <person name="Nusbaum C."/>
            <person name="Birren B."/>
        </authorList>
    </citation>
    <scope>NUCLEOTIDE SEQUENCE [LARGE SCALE GENOMIC DNA]</scope>
    <source>
        <strain evidence="6">CBS 288.86</strain>
    </source>
</reference>
<gene>
    <name evidence="6" type="ORF">H103_06184</name>
</gene>
<dbReference type="Gene3D" id="3.40.630.30">
    <property type="match status" value="1"/>
</dbReference>
<sequence length="263" mass="29789">MLINENTCVSSSRVLLVPYSKHHVPKYHEWMKDPEIQEATASEPLTLEEEYQMQQSWRQDADKLTFITCQPIPSTSTASGEADASESSQARSSYKIKSTDDDASDRMIGDVNLFLKLEEHDSNDQELDNALEEVVVGEVELMIAEKHLQRRGYGRASLICFLSYVVAHMDQILSEYQGRTGSMRVGGPEIVSAKRLEYFVVRIAASNERSVALFKSLGFTTVSDEPNVFGELELRKYGLEDSGELQAWMKHYGIDAYRELPYN</sequence>
<dbReference type="InterPro" id="IPR039135">
    <property type="entry name" value="NAT9-like"/>
</dbReference>
<dbReference type="OrthoDB" id="5043642at2759"/>
<accession>A0A022VWN9</accession>
<dbReference type="EMBL" id="KK207888">
    <property type="protein sequence ID" value="EZF50364.1"/>
    <property type="molecule type" value="Genomic_DNA"/>
</dbReference>
<dbReference type="InterPro" id="IPR016181">
    <property type="entry name" value="Acyl_CoA_acyltransferase"/>
</dbReference>
<evidence type="ECO:0000259" key="5">
    <source>
        <dbReference type="Pfam" id="PF13302"/>
    </source>
</evidence>
<name>A0A022VWN9_TRIRU</name>
<dbReference type="Proteomes" id="UP000023758">
    <property type="component" value="Unassembled WGS sequence"/>
</dbReference>
<dbReference type="Pfam" id="PF13302">
    <property type="entry name" value="Acetyltransf_3"/>
    <property type="match status" value="1"/>
</dbReference>
<feature type="region of interest" description="Disordered" evidence="4">
    <location>
        <begin position="74"/>
        <end position="102"/>
    </location>
</feature>
<dbReference type="PANTHER" id="PTHR13256:SF16">
    <property type="entry name" value="ALPHA_BETA-TUBULIN-N-ACETYLTRANSFERASE 9"/>
    <property type="match status" value="1"/>
</dbReference>
<evidence type="ECO:0000256" key="3">
    <source>
        <dbReference type="ARBA" id="ARBA00023315"/>
    </source>
</evidence>
<protein>
    <recommendedName>
        <fullName evidence="5">N-acetyltransferase domain-containing protein</fullName>
    </recommendedName>
</protein>
<feature type="domain" description="N-acetyltransferase" evidence="5">
    <location>
        <begin position="13"/>
        <end position="220"/>
    </location>
</feature>
<proteinExistence type="inferred from homology"/>
<keyword evidence="2" id="KW-0808">Transferase</keyword>
<comment type="similarity">
    <text evidence="1">Belongs to the acetyltransferase family. GNAT subfamily.</text>
</comment>
<dbReference type="GO" id="GO:0008080">
    <property type="term" value="F:N-acetyltransferase activity"/>
    <property type="evidence" value="ECO:0007669"/>
    <property type="project" value="InterPro"/>
</dbReference>
<dbReference type="SUPFAM" id="SSF55729">
    <property type="entry name" value="Acyl-CoA N-acyltransferases (Nat)"/>
    <property type="match status" value="1"/>
</dbReference>
<dbReference type="HOGENOM" id="CLU_073102_0_0_1"/>